<evidence type="ECO:0000313" key="2">
    <source>
        <dbReference type="EMBL" id="KAK2733327.1"/>
    </source>
</evidence>
<evidence type="ECO:0000256" key="1">
    <source>
        <dbReference type="SAM" id="SignalP"/>
    </source>
</evidence>
<sequence length="134" mass="14240">MAEHPSICVLLAMKSLSPWAGLAASRPGCGSLDTWKGPGGEGIESLMAYLLVLPKCPLSAPGASTSPVHVWEDLILRRLRRAVESRGCTVQTVSVIGPFPTGNLGRRRPGVRQDRQSLSVLCPPQTNSSSGWGH</sequence>
<accession>A0AAE0D093</accession>
<gene>
    <name evidence="2" type="ORF">CKAH01_08461</name>
</gene>
<feature type="signal peptide" evidence="1">
    <location>
        <begin position="1"/>
        <end position="23"/>
    </location>
</feature>
<dbReference type="Proteomes" id="UP001281614">
    <property type="component" value="Unassembled WGS sequence"/>
</dbReference>
<keyword evidence="3" id="KW-1185">Reference proteome</keyword>
<organism evidence="2 3">
    <name type="scientific">Colletotrichum kahawae</name>
    <name type="common">Coffee berry disease fungus</name>
    <dbReference type="NCBI Taxonomy" id="34407"/>
    <lineage>
        <taxon>Eukaryota</taxon>
        <taxon>Fungi</taxon>
        <taxon>Dikarya</taxon>
        <taxon>Ascomycota</taxon>
        <taxon>Pezizomycotina</taxon>
        <taxon>Sordariomycetes</taxon>
        <taxon>Hypocreomycetidae</taxon>
        <taxon>Glomerellales</taxon>
        <taxon>Glomerellaceae</taxon>
        <taxon>Colletotrichum</taxon>
        <taxon>Colletotrichum gloeosporioides species complex</taxon>
    </lineage>
</organism>
<protein>
    <submittedName>
        <fullName evidence="2">Uncharacterized protein</fullName>
    </submittedName>
</protein>
<name>A0AAE0D093_COLKA</name>
<dbReference type="EMBL" id="VYYT01000510">
    <property type="protein sequence ID" value="KAK2733327.1"/>
    <property type="molecule type" value="Genomic_DNA"/>
</dbReference>
<comment type="caution">
    <text evidence="2">The sequence shown here is derived from an EMBL/GenBank/DDBJ whole genome shotgun (WGS) entry which is preliminary data.</text>
</comment>
<dbReference type="AlphaFoldDB" id="A0AAE0D093"/>
<keyword evidence="1" id="KW-0732">Signal</keyword>
<evidence type="ECO:0000313" key="3">
    <source>
        <dbReference type="Proteomes" id="UP001281614"/>
    </source>
</evidence>
<reference evidence="2" key="1">
    <citation type="submission" date="2023-02" db="EMBL/GenBank/DDBJ databases">
        <title>Colletotrichum kahawae CIFC_Que2 genome sequencing and assembly.</title>
        <authorList>
            <person name="Baroncelli R."/>
        </authorList>
    </citation>
    <scope>NUCLEOTIDE SEQUENCE</scope>
    <source>
        <strain evidence="2">CIFC_Que2</strain>
    </source>
</reference>
<feature type="chain" id="PRO_5042274540" evidence="1">
    <location>
        <begin position="24"/>
        <end position="134"/>
    </location>
</feature>
<proteinExistence type="predicted"/>